<dbReference type="InterPro" id="IPR017451">
    <property type="entry name" value="F-box-assoc_interact_dom"/>
</dbReference>
<dbReference type="Proteomes" id="UP001058974">
    <property type="component" value="Chromosome 3"/>
</dbReference>
<comment type="caution">
    <text evidence="2">The sequence shown here is derived from an EMBL/GenBank/DDBJ whole genome shotgun (WGS) entry which is preliminary data.</text>
</comment>
<accession>A0A9D5B401</accession>
<dbReference type="Gene3D" id="1.20.1280.50">
    <property type="match status" value="1"/>
</dbReference>
<dbReference type="InterPro" id="IPR013187">
    <property type="entry name" value="F-box-assoc_dom_typ3"/>
</dbReference>
<dbReference type="EMBL" id="JAMSHJ010000003">
    <property type="protein sequence ID" value="KAI5429291.1"/>
    <property type="molecule type" value="Genomic_DNA"/>
</dbReference>
<dbReference type="Pfam" id="PF08268">
    <property type="entry name" value="FBA_3"/>
    <property type="match status" value="1"/>
</dbReference>
<dbReference type="PROSITE" id="PS50181">
    <property type="entry name" value="FBOX"/>
    <property type="match status" value="1"/>
</dbReference>
<dbReference type="PANTHER" id="PTHR31111:SF138">
    <property type="entry name" value="F-BOX ASSOCIATED DOMAIN-CONTAINING PROTEIN"/>
    <property type="match status" value="1"/>
</dbReference>
<sequence length="257" mass="29744">MDICLIKKQPQSTPSLRPTFIPGELIAEILSFLPVKTITRFKCVSKYWNTFISDPKFVYKHLNKSSQKQHFILTWGHVNAYTLIPFPLHGSLEIPSITIDGEDLHYLKGCYIVGSYNGLICLYAKSFYMAHNVTYQDYSIYFWNPSTRKVSKKLGSFIYSTPIDQSYVHLNSFRFAFGFDDSTKTYKVVAFHVELEYNASEVKVFTLGGSCWRNIQSFPVIPLNWVDSNGVHERHTICCCCLKVLLRFHLLGQFLRF</sequence>
<keyword evidence="3" id="KW-1185">Reference proteome</keyword>
<organism evidence="2 3">
    <name type="scientific">Pisum sativum</name>
    <name type="common">Garden pea</name>
    <name type="synonym">Lathyrus oleraceus</name>
    <dbReference type="NCBI Taxonomy" id="3888"/>
    <lineage>
        <taxon>Eukaryota</taxon>
        <taxon>Viridiplantae</taxon>
        <taxon>Streptophyta</taxon>
        <taxon>Embryophyta</taxon>
        <taxon>Tracheophyta</taxon>
        <taxon>Spermatophyta</taxon>
        <taxon>Magnoliopsida</taxon>
        <taxon>eudicotyledons</taxon>
        <taxon>Gunneridae</taxon>
        <taxon>Pentapetalae</taxon>
        <taxon>rosids</taxon>
        <taxon>fabids</taxon>
        <taxon>Fabales</taxon>
        <taxon>Fabaceae</taxon>
        <taxon>Papilionoideae</taxon>
        <taxon>50 kb inversion clade</taxon>
        <taxon>NPAAA clade</taxon>
        <taxon>Hologalegina</taxon>
        <taxon>IRL clade</taxon>
        <taxon>Fabeae</taxon>
        <taxon>Lathyrus</taxon>
    </lineage>
</organism>
<dbReference type="AlphaFoldDB" id="A0A9D5B401"/>
<reference evidence="2 3" key="1">
    <citation type="journal article" date="2022" name="Nat. Genet.">
        <title>Improved pea reference genome and pan-genome highlight genomic features and evolutionary characteristics.</title>
        <authorList>
            <person name="Yang T."/>
            <person name="Liu R."/>
            <person name="Luo Y."/>
            <person name="Hu S."/>
            <person name="Wang D."/>
            <person name="Wang C."/>
            <person name="Pandey M.K."/>
            <person name="Ge S."/>
            <person name="Xu Q."/>
            <person name="Li N."/>
            <person name="Li G."/>
            <person name="Huang Y."/>
            <person name="Saxena R.K."/>
            <person name="Ji Y."/>
            <person name="Li M."/>
            <person name="Yan X."/>
            <person name="He Y."/>
            <person name="Liu Y."/>
            <person name="Wang X."/>
            <person name="Xiang C."/>
            <person name="Varshney R.K."/>
            <person name="Ding H."/>
            <person name="Gao S."/>
            <person name="Zong X."/>
        </authorList>
    </citation>
    <scope>NUCLEOTIDE SEQUENCE [LARGE SCALE GENOMIC DNA]</scope>
    <source>
        <strain evidence="2 3">cv. Zhongwan 6</strain>
    </source>
</reference>
<dbReference type="CDD" id="cd22157">
    <property type="entry name" value="F-box_AtFBW1-like"/>
    <property type="match status" value="1"/>
</dbReference>
<feature type="domain" description="F-box" evidence="1">
    <location>
        <begin position="15"/>
        <end position="62"/>
    </location>
</feature>
<dbReference type="PANTHER" id="PTHR31111">
    <property type="entry name" value="BNAA05G37150D PROTEIN-RELATED"/>
    <property type="match status" value="1"/>
</dbReference>
<evidence type="ECO:0000259" key="1">
    <source>
        <dbReference type="PROSITE" id="PS50181"/>
    </source>
</evidence>
<proteinExistence type="predicted"/>
<protein>
    <recommendedName>
        <fullName evidence="1">F-box domain-containing protein</fullName>
    </recommendedName>
</protein>
<dbReference type="SMART" id="SM00256">
    <property type="entry name" value="FBOX"/>
    <property type="match status" value="1"/>
</dbReference>
<dbReference type="InterPro" id="IPR036047">
    <property type="entry name" value="F-box-like_dom_sf"/>
</dbReference>
<dbReference type="InterPro" id="IPR001810">
    <property type="entry name" value="F-box_dom"/>
</dbReference>
<evidence type="ECO:0000313" key="2">
    <source>
        <dbReference type="EMBL" id="KAI5429291.1"/>
    </source>
</evidence>
<gene>
    <name evidence="2" type="ORF">KIW84_034057</name>
</gene>
<name>A0A9D5B401_PEA</name>
<dbReference type="NCBIfam" id="TIGR01640">
    <property type="entry name" value="F_box_assoc_1"/>
    <property type="match status" value="1"/>
</dbReference>
<evidence type="ECO:0000313" key="3">
    <source>
        <dbReference type="Proteomes" id="UP001058974"/>
    </source>
</evidence>
<dbReference type="Pfam" id="PF00646">
    <property type="entry name" value="F-box"/>
    <property type="match status" value="1"/>
</dbReference>
<dbReference type="Gramene" id="Psat03G0405700-T1">
    <property type="protein sequence ID" value="KAI5429291.1"/>
    <property type="gene ID" value="KIW84_034057"/>
</dbReference>
<dbReference type="SUPFAM" id="SSF81383">
    <property type="entry name" value="F-box domain"/>
    <property type="match status" value="1"/>
</dbReference>